<evidence type="ECO:0000313" key="2">
    <source>
        <dbReference type="EMBL" id="PZQ99600.1"/>
    </source>
</evidence>
<name>A0A2W5UP58_CERSP</name>
<dbReference type="PANTHER" id="PTHR28152:SF1">
    <property type="entry name" value="HYDROXYACYL-THIOESTER DEHYDRATASE TYPE 2, MITOCHONDRIAL"/>
    <property type="match status" value="1"/>
</dbReference>
<dbReference type="AlphaFoldDB" id="A0A2W5UP58"/>
<dbReference type="InterPro" id="IPR029069">
    <property type="entry name" value="HotDog_dom_sf"/>
</dbReference>
<dbReference type="Gene3D" id="3.10.129.10">
    <property type="entry name" value="Hotdog Thioesterase"/>
    <property type="match status" value="2"/>
</dbReference>
<dbReference type="EMBL" id="QFQS01000001">
    <property type="protein sequence ID" value="PZQ99600.1"/>
    <property type="molecule type" value="Genomic_DNA"/>
</dbReference>
<dbReference type="PANTHER" id="PTHR28152">
    <property type="entry name" value="HYDROXYACYL-THIOESTER DEHYDRATASE TYPE 2, MITOCHONDRIAL"/>
    <property type="match status" value="1"/>
</dbReference>
<dbReference type="SUPFAM" id="SSF54637">
    <property type="entry name" value="Thioesterase/thiol ester dehydrase-isomerase"/>
    <property type="match status" value="2"/>
</dbReference>
<dbReference type="Pfam" id="PF13452">
    <property type="entry name" value="FAS1_DH_region"/>
    <property type="match status" value="1"/>
</dbReference>
<protein>
    <submittedName>
        <fullName evidence="2">Acyl dehydratase</fullName>
    </submittedName>
</protein>
<accession>A0A2W5UP58</accession>
<sequence length="276" mass="31026">MAGEFDAWLGRTEEVEDCVTIGQARRMAATLDIDNFPFSDGAPLPPLWHWMAWTPDAPMSRIGPDGHTRRGDFWPPVPLERRMWAGGRLTFHSSPKIGEKLVRRSEITKIASKTGGAGEMVFVTVLHEIRAKGEIAITEEQDIVYIAMPERFAPPPPTPVPEAIWEEPVAIDPVRLFRFSAVTFNGHRIHYDLPYAQEVEKYPGLVVHGPFQAVLLMEAARRHRGDAVPRRFKFRGVRPLFHFDPARIVAAAEADGSQVLCTATSDYQCMQGEVTW</sequence>
<reference evidence="2 3" key="1">
    <citation type="submission" date="2017-08" db="EMBL/GenBank/DDBJ databases">
        <title>Infants hospitalized years apart are colonized by the same room-sourced microbial strains.</title>
        <authorList>
            <person name="Brooks B."/>
            <person name="Olm M.R."/>
            <person name="Firek B.A."/>
            <person name="Baker R."/>
            <person name="Thomas B.C."/>
            <person name="Morowitz M.J."/>
            <person name="Banfield J.F."/>
        </authorList>
    </citation>
    <scope>NUCLEOTIDE SEQUENCE [LARGE SCALE GENOMIC DNA]</scope>
    <source>
        <strain evidence="2">S2_003_000_R2_11</strain>
    </source>
</reference>
<comment type="caution">
    <text evidence="2">The sequence shown here is derived from an EMBL/GenBank/DDBJ whole genome shotgun (WGS) entry which is preliminary data.</text>
</comment>
<dbReference type="Proteomes" id="UP000248975">
    <property type="component" value="Unassembled WGS sequence"/>
</dbReference>
<dbReference type="InterPro" id="IPR039569">
    <property type="entry name" value="FAS1-like_DH_region"/>
</dbReference>
<evidence type="ECO:0000313" key="3">
    <source>
        <dbReference type="Proteomes" id="UP000248975"/>
    </source>
</evidence>
<proteinExistence type="predicted"/>
<dbReference type="GO" id="GO:0019171">
    <property type="term" value="F:(3R)-hydroxyacyl-[acyl-carrier-protein] dehydratase activity"/>
    <property type="evidence" value="ECO:0007669"/>
    <property type="project" value="TreeGrafter"/>
</dbReference>
<gene>
    <name evidence="2" type="ORF">DI533_02745</name>
</gene>
<dbReference type="InterPro" id="IPR052741">
    <property type="entry name" value="Mitochondrial_HTD2"/>
</dbReference>
<organism evidence="2 3">
    <name type="scientific">Cereibacter sphaeroides</name>
    <name type="common">Rhodobacter sphaeroides</name>
    <dbReference type="NCBI Taxonomy" id="1063"/>
    <lineage>
        <taxon>Bacteria</taxon>
        <taxon>Pseudomonadati</taxon>
        <taxon>Pseudomonadota</taxon>
        <taxon>Alphaproteobacteria</taxon>
        <taxon>Rhodobacterales</taxon>
        <taxon>Paracoccaceae</taxon>
        <taxon>Cereibacter</taxon>
    </lineage>
</organism>
<evidence type="ECO:0000259" key="1">
    <source>
        <dbReference type="Pfam" id="PF13452"/>
    </source>
</evidence>
<feature type="domain" description="FAS1-like dehydratase" evidence="1">
    <location>
        <begin position="48"/>
        <end position="136"/>
    </location>
</feature>